<evidence type="ECO:0000256" key="1">
    <source>
        <dbReference type="ARBA" id="ARBA00037883"/>
    </source>
</evidence>
<dbReference type="HOGENOM" id="CLU_012712_1_1_1"/>
<protein>
    <recommendedName>
        <fullName evidence="3">ethanolamine kinase</fullName>
        <ecNumber evidence="3">2.7.1.82</ecNumber>
    </recommendedName>
</protein>
<dbReference type="STRING" id="644352.J3NJ94"/>
<dbReference type="EC" id="2.7.1.82" evidence="3"/>
<dbReference type="CDD" id="cd05157">
    <property type="entry name" value="ETNK_euk"/>
    <property type="match status" value="1"/>
</dbReference>
<dbReference type="GO" id="GO:0005737">
    <property type="term" value="C:cytoplasm"/>
    <property type="evidence" value="ECO:0007669"/>
    <property type="project" value="TreeGrafter"/>
</dbReference>
<feature type="region of interest" description="Disordered" evidence="4">
    <location>
        <begin position="321"/>
        <end position="341"/>
    </location>
</feature>
<evidence type="ECO:0000256" key="4">
    <source>
        <dbReference type="SAM" id="MobiDB-lite"/>
    </source>
</evidence>
<reference evidence="7" key="5">
    <citation type="submission" date="2018-04" db="UniProtKB">
        <authorList>
            <consortium name="EnsemblFungi"/>
        </authorList>
    </citation>
    <scope>IDENTIFICATION</scope>
    <source>
        <strain evidence="7">R3-111a-1</strain>
    </source>
</reference>
<dbReference type="InterPro" id="IPR011009">
    <property type="entry name" value="Kinase-like_dom_sf"/>
</dbReference>
<reference evidence="6" key="2">
    <citation type="submission" date="2010-07" db="EMBL/GenBank/DDBJ databases">
        <authorList>
            <consortium name="The Broad Institute Genome Sequencing Platform"/>
            <consortium name="Broad Institute Genome Sequencing Center for Infectious Disease"/>
            <person name="Ma L.-J."/>
            <person name="Dead R."/>
            <person name="Young S."/>
            <person name="Zeng Q."/>
            <person name="Koehrsen M."/>
            <person name="Alvarado L."/>
            <person name="Berlin A."/>
            <person name="Chapman S.B."/>
            <person name="Chen Z."/>
            <person name="Freedman E."/>
            <person name="Gellesch M."/>
            <person name="Goldberg J."/>
            <person name="Griggs A."/>
            <person name="Gujja S."/>
            <person name="Heilman E.R."/>
            <person name="Heiman D."/>
            <person name="Hepburn T."/>
            <person name="Howarth C."/>
            <person name="Jen D."/>
            <person name="Larson L."/>
            <person name="Mehta T."/>
            <person name="Neiman D."/>
            <person name="Pearson M."/>
            <person name="Roberts A."/>
            <person name="Saif S."/>
            <person name="Shea T."/>
            <person name="Shenoy N."/>
            <person name="Sisk P."/>
            <person name="Stolte C."/>
            <person name="Sykes S."/>
            <person name="Walk T."/>
            <person name="White J."/>
            <person name="Yandava C."/>
            <person name="Haas B."/>
            <person name="Nusbaum C."/>
            <person name="Birren B."/>
        </authorList>
    </citation>
    <scope>NUCLEOTIDE SEQUENCE</scope>
    <source>
        <strain evidence="6">R3-111a-1</strain>
    </source>
</reference>
<evidence type="ECO:0000313" key="7">
    <source>
        <dbReference type="EnsemblFungi" id="EJT81345"/>
    </source>
</evidence>
<keyword evidence="5" id="KW-0732">Signal</keyword>
<feature type="compositionally biased region" description="Polar residues" evidence="4">
    <location>
        <begin position="128"/>
        <end position="138"/>
    </location>
</feature>
<dbReference type="AlphaFoldDB" id="J3NJ94"/>
<dbReference type="SUPFAM" id="SSF56112">
    <property type="entry name" value="Protein kinase-like (PK-like)"/>
    <property type="match status" value="1"/>
</dbReference>
<gene>
    <name evidence="7" type="primary">20341786</name>
    <name evidence="6" type="ORF">GGTG_01328</name>
</gene>
<sequence>MRPWPWRRLSVGFAALLAPLLASGRAFSRVDRQPNKRTPASSSLPCRLFFIHSTEGHPIPPLTFGQHTKVLPLSLVPSSHLARLAHPPSLAFKDTIAVGLTLPPLDRSLTNPAALDLASAESIRSPTMAKTTTLSGTNGCRPPNGLPKDSAPQKHHQIPYIPLSYRSGDDAASTNASALALISALRPDWGSEVDFRRFTDGITNTLLQARPRACEPLDGESDDDARDREAILLRAYGNGTDLLIDRNREAQNHELLARHRLAPELLALFENGMLYRFIRGRVTSPQDLRHPDIYRAVARRLAQWHSTVPCLGHAAAQSLAKRPPPAAAANGHAPSGGGAPANGDAAYRAKIDNVAPGKLSPNVWTVIQKWILALPTETPAQRQHQATLQKELDRMVAELSQRPGLGKDGLVFAHCDLLSGNVIILPTPAPASAAAPAPGAIADEPNGACGRSAAPSASVTFIDYEYATPSPAAFDLANHFAEWGGFDCDYNVLPTRKQRREFIDEYVRAYFGGADSCADQNGDRHRHEDSAARLFDEVDLFRGVPGFYWGIWALIQATISDIDFDYASYAETRLNEYWAWRAEQDGSRAAASREMPLREHRWAQEE</sequence>
<dbReference type="EMBL" id="GL385395">
    <property type="protein sequence ID" value="EJT81345.1"/>
    <property type="molecule type" value="Genomic_DNA"/>
</dbReference>
<dbReference type="RefSeq" id="XP_009217354.1">
    <property type="nucleotide sequence ID" value="XM_009219090.1"/>
</dbReference>
<dbReference type="GeneID" id="20341786"/>
<dbReference type="PANTHER" id="PTHR22603:SF66">
    <property type="entry name" value="ETHANOLAMINE KINASE"/>
    <property type="match status" value="1"/>
</dbReference>
<reference evidence="6" key="3">
    <citation type="submission" date="2010-09" db="EMBL/GenBank/DDBJ databases">
        <title>Annotation of Gaeumannomyces graminis var. tritici R3-111a-1.</title>
        <authorList>
            <consortium name="The Broad Institute Genome Sequencing Platform"/>
            <person name="Ma L.-J."/>
            <person name="Dead R."/>
            <person name="Young S.K."/>
            <person name="Zeng Q."/>
            <person name="Gargeya S."/>
            <person name="Fitzgerald M."/>
            <person name="Haas B."/>
            <person name="Abouelleil A."/>
            <person name="Alvarado L."/>
            <person name="Arachchi H.M."/>
            <person name="Berlin A."/>
            <person name="Brown A."/>
            <person name="Chapman S.B."/>
            <person name="Chen Z."/>
            <person name="Dunbar C."/>
            <person name="Freedman E."/>
            <person name="Gearin G."/>
            <person name="Gellesch M."/>
            <person name="Goldberg J."/>
            <person name="Griggs A."/>
            <person name="Gujja S."/>
            <person name="Heiman D."/>
            <person name="Howarth C."/>
            <person name="Larson L."/>
            <person name="Lui A."/>
            <person name="MacDonald P.J.P."/>
            <person name="Mehta T."/>
            <person name="Montmayeur A."/>
            <person name="Murphy C."/>
            <person name="Neiman D."/>
            <person name="Pearson M."/>
            <person name="Priest M."/>
            <person name="Roberts A."/>
            <person name="Saif S."/>
            <person name="Shea T."/>
            <person name="Shenoy N."/>
            <person name="Sisk P."/>
            <person name="Stolte C."/>
            <person name="Sykes S."/>
            <person name="Yandava C."/>
            <person name="Wortman J."/>
            <person name="Nusbaum C."/>
            <person name="Birren B."/>
        </authorList>
    </citation>
    <scope>NUCLEOTIDE SEQUENCE</scope>
    <source>
        <strain evidence="6">R3-111a-1</strain>
    </source>
</reference>
<dbReference type="GO" id="GO:0006646">
    <property type="term" value="P:phosphatidylethanolamine biosynthetic process"/>
    <property type="evidence" value="ECO:0007669"/>
    <property type="project" value="TreeGrafter"/>
</dbReference>
<accession>J3NJ94</accession>
<evidence type="ECO:0000313" key="6">
    <source>
        <dbReference type="EMBL" id="EJT81345.1"/>
    </source>
</evidence>
<keyword evidence="8" id="KW-1185">Reference proteome</keyword>
<evidence type="ECO:0000256" key="5">
    <source>
        <dbReference type="SAM" id="SignalP"/>
    </source>
</evidence>
<keyword evidence="6" id="KW-0418">Kinase</keyword>
<dbReference type="VEuPathDB" id="FungiDB:GGTG_01328"/>
<dbReference type="OrthoDB" id="10267235at2759"/>
<reference evidence="7" key="4">
    <citation type="journal article" date="2015" name="G3 (Bethesda)">
        <title>Genome sequences of three phytopathogenic species of the Magnaporthaceae family of fungi.</title>
        <authorList>
            <person name="Okagaki L.H."/>
            <person name="Nunes C.C."/>
            <person name="Sailsbery J."/>
            <person name="Clay B."/>
            <person name="Brown D."/>
            <person name="John T."/>
            <person name="Oh Y."/>
            <person name="Young N."/>
            <person name="Fitzgerald M."/>
            <person name="Haas B.J."/>
            <person name="Zeng Q."/>
            <person name="Young S."/>
            <person name="Adiconis X."/>
            <person name="Fan L."/>
            <person name="Levin J.Z."/>
            <person name="Mitchell T.K."/>
            <person name="Okubara P.A."/>
            <person name="Farman M.L."/>
            <person name="Kohn L.M."/>
            <person name="Birren B."/>
            <person name="Ma L.-J."/>
            <person name="Dean R.A."/>
        </authorList>
    </citation>
    <scope>NUCLEOTIDE SEQUENCE</scope>
    <source>
        <strain evidence="7">R3-111a-1</strain>
    </source>
</reference>
<reference evidence="8" key="1">
    <citation type="submission" date="2010-07" db="EMBL/GenBank/DDBJ databases">
        <title>The genome sequence of Gaeumannomyces graminis var. tritici strain R3-111a-1.</title>
        <authorList>
            <consortium name="The Broad Institute Genome Sequencing Platform"/>
            <person name="Ma L.-J."/>
            <person name="Dead R."/>
            <person name="Young S."/>
            <person name="Zeng Q."/>
            <person name="Koehrsen M."/>
            <person name="Alvarado L."/>
            <person name="Berlin A."/>
            <person name="Chapman S.B."/>
            <person name="Chen Z."/>
            <person name="Freedman E."/>
            <person name="Gellesch M."/>
            <person name="Goldberg J."/>
            <person name="Griggs A."/>
            <person name="Gujja S."/>
            <person name="Heilman E.R."/>
            <person name="Heiman D."/>
            <person name="Hepburn T."/>
            <person name="Howarth C."/>
            <person name="Jen D."/>
            <person name="Larson L."/>
            <person name="Mehta T."/>
            <person name="Neiman D."/>
            <person name="Pearson M."/>
            <person name="Roberts A."/>
            <person name="Saif S."/>
            <person name="Shea T."/>
            <person name="Shenoy N."/>
            <person name="Sisk P."/>
            <person name="Stolte C."/>
            <person name="Sykes S."/>
            <person name="Walk T."/>
            <person name="White J."/>
            <person name="Yandava C."/>
            <person name="Haas B."/>
            <person name="Nusbaum C."/>
            <person name="Birren B."/>
        </authorList>
    </citation>
    <scope>NUCLEOTIDE SEQUENCE [LARGE SCALE GENOMIC DNA]</scope>
    <source>
        <strain evidence="8">R3-111a-1</strain>
    </source>
</reference>
<comment type="similarity">
    <text evidence="2">Belongs to the choline/ethanolamine kinase family.</text>
</comment>
<feature type="signal peptide" evidence="5">
    <location>
        <begin position="1"/>
        <end position="24"/>
    </location>
</feature>
<dbReference type="eggNOG" id="KOG4720">
    <property type="taxonomic scope" value="Eukaryota"/>
</dbReference>
<comment type="pathway">
    <text evidence="1">Phospholipid metabolism; phosphatidylethanolamine biosynthesis; phosphatidylethanolamine from ethanolamine: step 1/3.</text>
</comment>
<name>J3NJ94_GAET3</name>
<dbReference type="GO" id="GO:0004305">
    <property type="term" value="F:ethanolamine kinase activity"/>
    <property type="evidence" value="ECO:0007669"/>
    <property type="project" value="UniProtKB-EC"/>
</dbReference>
<keyword evidence="6" id="KW-0808">Transferase</keyword>
<organism evidence="6">
    <name type="scientific">Gaeumannomyces tritici (strain R3-111a-1)</name>
    <name type="common">Wheat and barley take-all root rot fungus</name>
    <name type="synonym">Gaeumannomyces graminis var. tritici</name>
    <dbReference type="NCBI Taxonomy" id="644352"/>
    <lineage>
        <taxon>Eukaryota</taxon>
        <taxon>Fungi</taxon>
        <taxon>Dikarya</taxon>
        <taxon>Ascomycota</taxon>
        <taxon>Pezizomycotina</taxon>
        <taxon>Sordariomycetes</taxon>
        <taxon>Sordariomycetidae</taxon>
        <taxon>Magnaporthales</taxon>
        <taxon>Magnaporthaceae</taxon>
        <taxon>Gaeumannomyces</taxon>
    </lineage>
</organism>
<evidence type="ECO:0000313" key="8">
    <source>
        <dbReference type="Proteomes" id="UP000006039"/>
    </source>
</evidence>
<dbReference type="Gene3D" id="3.90.1200.10">
    <property type="match status" value="2"/>
</dbReference>
<dbReference type="Pfam" id="PF01633">
    <property type="entry name" value="Choline_kinase"/>
    <property type="match status" value="1"/>
</dbReference>
<dbReference type="Proteomes" id="UP000006039">
    <property type="component" value="Unassembled WGS sequence"/>
</dbReference>
<proteinExistence type="inferred from homology"/>
<dbReference type="PANTHER" id="PTHR22603">
    <property type="entry name" value="CHOLINE/ETHANOALAMINE KINASE"/>
    <property type="match status" value="1"/>
</dbReference>
<dbReference type="EnsemblFungi" id="EJT81345">
    <property type="protein sequence ID" value="EJT81345"/>
    <property type="gene ID" value="GGTG_01328"/>
</dbReference>
<feature type="region of interest" description="Disordered" evidence="4">
    <location>
        <begin position="128"/>
        <end position="155"/>
    </location>
</feature>
<feature type="chain" id="PRO_5015094142" description="ethanolamine kinase" evidence="5">
    <location>
        <begin position="25"/>
        <end position="606"/>
    </location>
</feature>
<dbReference type="Gene3D" id="3.30.200.20">
    <property type="entry name" value="Phosphorylase Kinase, domain 1"/>
    <property type="match status" value="1"/>
</dbReference>
<evidence type="ECO:0000256" key="3">
    <source>
        <dbReference type="ARBA" id="ARBA00038874"/>
    </source>
</evidence>
<evidence type="ECO:0000256" key="2">
    <source>
        <dbReference type="ARBA" id="ARBA00038211"/>
    </source>
</evidence>